<dbReference type="PANTHER" id="PTHR45948">
    <property type="entry name" value="DUAL SPECIFICITY PROTEIN PHOSPHATASE DDB_G0269404-RELATED"/>
    <property type="match status" value="1"/>
</dbReference>
<comment type="catalytic activity">
    <reaction evidence="5">
        <text>O-phospho-L-threonyl-[protein] + H2O = L-threonyl-[protein] + phosphate</text>
        <dbReference type="Rhea" id="RHEA:47004"/>
        <dbReference type="Rhea" id="RHEA-COMP:11060"/>
        <dbReference type="Rhea" id="RHEA-COMP:11605"/>
        <dbReference type="ChEBI" id="CHEBI:15377"/>
        <dbReference type="ChEBI" id="CHEBI:30013"/>
        <dbReference type="ChEBI" id="CHEBI:43474"/>
        <dbReference type="ChEBI" id="CHEBI:61977"/>
        <dbReference type="EC" id="3.1.3.16"/>
    </reaction>
</comment>
<evidence type="ECO:0000256" key="5">
    <source>
        <dbReference type="ARBA" id="ARBA00048336"/>
    </source>
</evidence>
<evidence type="ECO:0000259" key="8">
    <source>
        <dbReference type="PROSITE" id="PS50206"/>
    </source>
</evidence>
<reference evidence="9 10" key="1">
    <citation type="journal article" date="2018" name="Mol. Biol. Evol.">
        <title>Analysis of the draft genome of the red seaweed Gracilariopsis chorda provides insights into genome size evolution in Rhodophyta.</title>
        <authorList>
            <person name="Lee J."/>
            <person name="Yang E.C."/>
            <person name="Graf L."/>
            <person name="Yang J.H."/>
            <person name="Qiu H."/>
            <person name="Zel Zion U."/>
            <person name="Chan C.X."/>
            <person name="Stephens T.G."/>
            <person name="Weber A.P.M."/>
            <person name="Boo G.H."/>
            <person name="Boo S.M."/>
            <person name="Kim K.M."/>
            <person name="Shin Y."/>
            <person name="Jung M."/>
            <person name="Lee S.J."/>
            <person name="Yim H.S."/>
            <person name="Lee J.H."/>
            <person name="Bhattacharya D."/>
            <person name="Yoon H.S."/>
        </authorList>
    </citation>
    <scope>NUCLEOTIDE SEQUENCE [LARGE SCALE GENOMIC DNA]</scope>
    <source>
        <strain evidence="9 10">SKKU-2015</strain>
        <tissue evidence="9">Whole body</tissue>
    </source>
</reference>
<dbReference type="Gene3D" id="3.90.190.10">
    <property type="entry name" value="Protein tyrosine phosphatase superfamily"/>
    <property type="match status" value="1"/>
</dbReference>
<feature type="domain" description="Rhodanese" evidence="8">
    <location>
        <begin position="34"/>
        <end position="126"/>
    </location>
</feature>
<dbReference type="InterPro" id="IPR000387">
    <property type="entry name" value="Tyr_Pase_dom"/>
</dbReference>
<dbReference type="PROSITE" id="PS00383">
    <property type="entry name" value="TYR_PHOSPHATASE_1"/>
    <property type="match status" value="1"/>
</dbReference>
<dbReference type="OrthoDB" id="1301at2759"/>
<evidence type="ECO:0000259" key="6">
    <source>
        <dbReference type="PROSITE" id="PS50054"/>
    </source>
</evidence>
<gene>
    <name evidence="9" type="ORF">BWQ96_02779</name>
</gene>
<dbReference type="GO" id="GO:0007165">
    <property type="term" value="P:signal transduction"/>
    <property type="evidence" value="ECO:0007669"/>
    <property type="project" value="TreeGrafter"/>
</dbReference>
<dbReference type="InterPro" id="IPR029021">
    <property type="entry name" value="Prot-tyrosine_phosphatase-like"/>
</dbReference>
<dbReference type="CDD" id="cd14498">
    <property type="entry name" value="DSP"/>
    <property type="match status" value="1"/>
</dbReference>
<feature type="domain" description="Tyrosine-protein phosphatase" evidence="6">
    <location>
        <begin position="162"/>
        <end position="300"/>
    </location>
</feature>
<dbReference type="InterPro" id="IPR001763">
    <property type="entry name" value="Rhodanese-like_dom"/>
</dbReference>
<dbReference type="SUPFAM" id="SSF52799">
    <property type="entry name" value="(Phosphotyrosine protein) phosphatases II"/>
    <property type="match status" value="1"/>
</dbReference>
<dbReference type="Proteomes" id="UP000247409">
    <property type="component" value="Unassembled WGS sequence"/>
</dbReference>
<keyword evidence="10" id="KW-1185">Reference proteome</keyword>
<dbReference type="PROSITE" id="PS50206">
    <property type="entry name" value="RHODANESE_3"/>
    <property type="match status" value="1"/>
</dbReference>
<evidence type="ECO:0000256" key="3">
    <source>
        <dbReference type="ARBA" id="ARBA00022912"/>
    </source>
</evidence>
<sequence>MTCAAVDPLPPPLSAPSRVSAVSAAAAAALLRPRPRRVAVVDARPPALFLLEHVPGAVAHPPSHVPSRLILVYDTGTPALPHPLRPTTPALRMLLALRRCFPTAHQLVLVEGGLPALAAEDPRLLQCADATALDALADRLKNRCAPTVAVRAVRHLSAALDPPGRVLPWLLLGSLPFANHSFVTASRVTHVLSLCEKPPALRSVSHHLVVRMRDCSQYRAHMHFEHIVAFLTHVKASHGVVLVHCTAGVSRSAFIVLVYLMWLGYDRSDAWTLVRDARRCACPNDGFWQQLSEWQLQLAHMRSYSACMHSFKTRVLSIRQRGFDAAHSVVESAQDAHHARATASSFTCCDYAPRVL</sequence>
<evidence type="ECO:0000256" key="2">
    <source>
        <dbReference type="ARBA" id="ARBA00022801"/>
    </source>
</evidence>
<organism evidence="9 10">
    <name type="scientific">Gracilariopsis chorda</name>
    <dbReference type="NCBI Taxonomy" id="448386"/>
    <lineage>
        <taxon>Eukaryota</taxon>
        <taxon>Rhodophyta</taxon>
        <taxon>Florideophyceae</taxon>
        <taxon>Rhodymeniophycidae</taxon>
        <taxon>Gracilariales</taxon>
        <taxon>Gracilariaceae</taxon>
        <taxon>Gracilariopsis</taxon>
    </lineage>
</organism>
<accession>A0A2V3IZ76</accession>
<feature type="domain" description="Tyrosine specific protein phosphatases" evidence="7">
    <location>
        <begin position="228"/>
        <end position="278"/>
    </location>
</feature>
<keyword evidence="2" id="KW-0378">Hydrolase</keyword>
<dbReference type="AlphaFoldDB" id="A0A2V3IZ76"/>
<comment type="similarity">
    <text evidence="1">Belongs to the protein-tyrosine phosphatase family. Non-receptor class dual specificity subfamily.</text>
</comment>
<dbReference type="GO" id="GO:0005829">
    <property type="term" value="C:cytosol"/>
    <property type="evidence" value="ECO:0007669"/>
    <property type="project" value="TreeGrafter"/>
</dbReference>
<dbReference type="InterPro" id="IPR036873">
    <property type="entry name" value="Rhodanese-like_dom_sf"/>
</dbReference>
<dbReference type="InterPro" id="IPR020422">
    <property type="entry name" value="TYR_PHOSPHATASE_DUAL_dom"/>
</dbReference>
<evidence type="ECO:0000313" key="10">
    <source>
        <dbReference type="Proteomes" id="UP000247409"/>
    </source>
</evidence>
<dbReference type="EMBL" id="NBIV01000024">
    <property type="protein sequence ID" value="PXF47448.1"/>
    <property type="molecule type" value="Genomic_DNA"/>
</dbReference>
<dbReference type="PROSITE" id="PS50056">
    <property type="entry name" value="TYR_PHOSPHATASE_2"/>
    <property type="match status" value="1"/>
</dbReference>
<protein>
    <submittedName>
        <fullName evidence="9">Dual specificity protein phosphatase 19</fullName>
    </submittedName>
</protein>
<dbReference type="SMART" id="SM00195">
    <property type="entry name" value="DSPc"/>
    <property type="match status" value="1"/>
</dbReference>
<dbReference type="PROSITE" id="PS50054">
    <property type="entry name" value="TYR_PHOSPHATASE_DUAL"/>
    <property type="match status" value="1"/>
</dbReference>
<proteinExistence type="inferred from homology"/>
<dbReference type="InterPro" id="IPR016130">
    <property type="entry name" value="Tyr_Pase_AS"/>
</dbReference>
<keyword evidence="3" id="KW-0904">Protein phosphatase</keyword>
<dbReference type="SUPFAM" id="SSF52821">
    <property type="entry name" value="Rhodanese/Cell cycle control phosphatase"/>
    <property type="match status" value="1"/>
</dbReference>
<dbReference type="PANTHER" id="PTHR45948:SF2">
    <property type="entry name" value="DUAL SPECIFICITY PROTEIN PHOSPHATASE"/>
    <property type="match status" value="1"/>
</dbReference>
<dbReference type="STRING" id="448386.A0A2V3IZ76"/>
<evidence type="ECO:0000259" key="7">
    <source>
        <dbReference type="PROSITE" id="PS50056"/>
    </source>
</evidence>
<dbReference type="GO" id="GO:0004725">
    <property type="term" value="F:protein tyrosine phosphatase activity"/>
    <property type="evidence" value="ECO:0007669"/>
    <property type="project" value="TreeGrafter"/>
</dbReference>
<comment type="caution">
    <text evidence="9">The sequence shown here is derived from an EMBL/GenBank/DDBJ whole genome shotgun (WGS) entry which is preliminary data.</text>
</comment>
<dbReference type="Pfam" id="PF00782">
    <property type="entry name" value="DSPc"/>
    <property type="match status" value="1"/>
</dbReference>
<name>A0A2V3IZ76_9FLOR</name>
<evidence type="ECO:0000256" key="1">
    <source>
        <dbReference type="ARBA" id="ARBA00008601"/>
    </source>
</evidence>
<evidence type="ECO:0000313" key="9">
    <source>
        <dbReference type="EMBL" id="PXF47448.1"/>
    </source>
</evidence>
<evidence type="ECO:0000256" key="4">
    <source>
        <dbReference type="ARBA" id="ARBA00047761"/>
    </source>
</evidence>
<comment type="catalytic activity">
    <reaction evidence="4">
        <text>O-phospho-L-seryl-[protein] + H2O = L-seryl-[protein] + phosphate</text>
        <dbReference type="Rhea" id="RHEA:20629"/>
        <dbReference type="Rhea" id="RHEA-COMP:9863"/>
        <dbReference type="Rhea" id="RHEA-COMP:11604"/>
        <dbReference type="ChEBI" id="CHEBI:15377"/>
        <dbReference type="ChEBI" id="CHEBI:29999"/>
        <dbReference type="ChEBI" id="CHEBI:43474"/>
        <dbReference type="ChEBI" id="CHEBI:83421"/>
        <dbReference type="EC" id="3.1.3.16"/>
    </reaction>
</comment>
<dbReference type="GO" id="GO:0004722">
    <property type="term" value="F:protein serine/threonine phosphatase activity"/>
    <property type="evidence" value="ECO:0007669"/>
    <property type="project" value="UniProtKB-EC"/>
</dbReference>
<dbReference type="InterPro" id="IPR000340">
    <property type="entry name" value="Dual-sp_phosphatase_cat-dom"/>
</dbReference>